<dbReference type="Proteomes" id="UP000035100">
    <property type="component" value="Unassembled WGS sequence"/>
</dbReference>
<accession>A0A0D0Q4W7</accession>
<evidence type="ECO:0000313" key="2">
    <source>
        <dbReference type="EMBL" id="KIQ69559.1"/>
    </source>
</evidence>
<sequence>MATQAAPQAARSVPQGPDMPAQVATATAPAPKAQTVLFRDLASI</sequence>
<dbReference type="EMBL" id="AONG01000009">
    <property type="protein sequence ID" value="KIQ69559.1"/>
    <property type="molecule type" value="Genomic_DNA"/>
</dbReference>
<proteinExistence type="predicted"/>
<evidence type="ECO:0000313" key="3">
    <source>
        <dbReference type="Proteomes" id="UP000035100"/>
    </source>
</evidence>
<protein>
    <submittedName>
        <fullName evidence="2">Uncharacterized protein</fullName>
    </submittedName>
</protein>
<gene>
    <name evidence="2" type="ORF">Wenmar_01923</name>
</gene>
<name>A0A0D0Q4W7_9RHOB</name>
<keyword evidence="3" id="KW-1185">Reference proteome</keyword>
<organism evidence="2 3">
    <name type="scientific">Wenxinia marina DSM 24838</name>
    <dbReference type="NCBI Taxonomy" id="1123501"/>
    <lineage>
        <taxon>Bacteria</taxon>
        <taxon>Pseudomonadati</taxon>
        <taxon>Pseudomonadota</taxon>
        <taxon>Alphaproteobacteria</taxon>
        <taxon>Rhodobacterales</taxon>
        <taxon>Roseobacteraceae</taxon>
        <taxon>Wenxinia</taxon>
    </lineage>
</organism>
<dbReference type="AlphaFoldDB" id="A0A0D0Q4W7"/>
<comment type="caution">
    <text evidence="2">The sequence shown here is derived from an EMBL/GenBank/DDBJ whole genome shotgun (WGS) entry which is preliminary data.</text>
</comment>
<evidence type="ECO:0000256" key="1">
    <source>
        <dbReference type="SAM" id="MobiDB-lite"/>
    </source>
</evidence>
<feature type="region of interest" description="Disordered" evidence="1">
    <location>
        <begin position="1"/>
        <end position="28"/>
    </location>
</feature>
<reference evidence="2 3" key="1">
    <citation type="submission" date="2013-01" db="EMBL/GenBank/DDBJ databases">
        <authorList>
            <person name="Fiebig A."/>
            <person name="Goeker M."/>
            <person name="Klenk H.-P.P."/>
        </authorList>
    </citation>
    <scope>NUCLEOTIDE SEQUENCE [LARGE SCALE GENOMIC DNA]</scope>
    <source>
        <strain evidence="2 3">DSM 24838</strain>
    </source>
</reference>